<feature type="disulfide bond" evidence="5">
    <location>
        <begin position="787"/>
        <end position="814"/>
    </location>
</feature>
<dbReference type="SMART" id="SM00137">
    <property type="entry name" value="MAM"/>
    <property type="match status" value="1"/>
</dbReference>
<feature type="signal peptide" evidence="8">
    <location>
        <begin position="1"/>
        <end position="25"/>
    </location>
</feature>
<dbReference type="Gene3D" id="2.60.120.200">
    <property type="match status" value="1"/>
</dbReference>
<dbReference type="InterPro" id="IPR043504">
    <property type="entry name" value="Peptidase_S1_PA_chymotrypsin"/>
</dbReference>
<evidence type="ECO:0000313" key="13">
    <source>
        <dbReference type="RefSeq" id="XP_032829339.1"/>
    </source>
</evidence>
<dbReference type="PROSITE" id="PS01180">
    <property type="entry name" value="CUB"/>
    <property type="match status" value="3"/>
</dbReference>
<organism evidence="12 13">
    <name type="scientific">Petromyzon marinus</name>
    <name type="common">Sea lamprey</name>
    <dbReference type="NCBI Taxonomy" id="7757"/>
    <lineage>
        <taxon>Eukaryota</taxon>
        <taxon>Metazoa</taxon>
        <taxon>Chordata</taxon>
        <taxon>Craniata</taxon>
        <taxon>Vertebrata</taxon>
        <taxon>Cyclostomata</taxon>
        <taxon>Hyperoartia</taxon>
        <taxon>Petromyzontiformes</taxon>
        <taxon>Petromyzontidae</taxon>
        <taxon>Petromyzon</taxon>
    </lineage>
</organism>
<dbReference type="SUPFAM" id="SSF50494">
    <property type="entry name" value="Trypsin-like serine proteases"/>
    <property type="match status" value="1"/>
</dbReference>
<feature type="domain" description="CUB" evidence="9">
    <location>
        <begin position="676"/>
        <end position="784"/>
    </location>
</feature>
<dbReference type="InterPro" id="IPR033116">
    <property type="entry name" value="TRYPSIN_SER"/>
</dbReference>
<dbReference type="FunFam" id="2.40.10.10:FF:000003">
    <property type="entry name" value="Transmembrane serine protease 3"/>
    <property type="match status" value="1"/>
</dbReference>
<dbReference type="InterPro" id="IPR013320">
    <property type="entry name" value="ConA-like_dom_sf"/>
</dbReference>
<dbReference type="PROSITE" id="PS50240">
    <property type="entry name" value="TRYPSIN_DOM"/>
    <property type="match status" value="1"/>
</dbReference>
<dbReference type="Pfam" id="PF00431">
    <property type="entry name" value="CUB"/>
    <property type="match status" value="3"/>
</dbReference>
<dbReference type="InterPro" id="IPR018114">
    <property type="entry name" value="TRYPSIN_HIS"/>
</dbReference>
<feature type="region of interest" description="Disordered" evidence="7">
    <location>
        <begin position="31"/>
        <end position="52"/>
    </location>
</feature>
<dbReference type="AlphaFoldDB" id="A0AAJ7XC64"/>
<name>A0AAJ7XC64_PETMA</name>
<dbReference type="GO" id="GO:0016020">
    <property type="term" value="C:membrane"/>
    <property type="evidence" value="ECO:0007669"/>
    <property type="project" value="InterPro"/>
</dbReference>
<dbReference type="CDD" id="cd00041">
    <property type="entry name" value="CUB"/>
    <property type="match status" value="3"/>
</dbReference>
<evidence type="ECO:0000256" key="6">
    <source>
        <dbReference type="RuleBase" id="RU363034"/>
    </source>
</evidence>
<evidence type="ECO:0000259" key="9">
    <source>
        <dbReference type="PROSITE" id="PS01180"/>
    </source>
</evidence>
<evidence type="ECO:0000313" key="12">
    <source>
        <dbReference type="Proteomes" id="UP001318040"/>
    </source>
</evidence>
<evidence type="ECO:0000256" key="8">
    <source>
        <dbReference type="SAM" id="SignalP"/>
    </source>
</evidence>
<dbReference type="PANTHER" id="PTHR24252">
    <property type="entry name" value="ACROSIN-RELATED"/>
    <property type="match status" value="1"/>
</dbReference>
<dbReference type="SUPFAM" id="SSF49854">
    <property type="entry name" value="Spermadhesin, CUB domain"/>
    <property type="match status" value="6"/>
</dbReference>
<dbReference type="SMART" id="SM00020">
    <property type="entry name" value="Tryp_SPc"/>
    <property type="match status" value="1"/>
</dbReference>
<keyword evidence="3 6" id="KW-0720">Serine protease</keyword>
<feature type="domain" description="CUB" evidence="9">
    <location>
        <begin position="166"/>
        <end position="287"/>
    </location>
</feature>
<evidence type="ECO:0000256" key="2">
    <source>
        <dbReference type="ARBA" id="ARBA00022801"/>
    </source>
</evidence>
<feature type="chain" id="PRO_5042552810" evidence="8">
    <location>
        <begin position="26"/>
        <end position="1163"/>
    </location>
</feature>
<dbReference type="SUPFAM" id="SSF49899">
    <property type="entry name" value="Concanavalin A-like lectins/glucanases"/>
    <property type="match status" value="1"/>
</dbReference>
<dbReference type="SMART" id="SM00042">
    <property type="entry name" value="CUB"/>
    <property type="match status" value="3"/>
</dbReference>
<dbReference type="Proteomes" id="UP001318040">
    <property type="component" value="Chromosome 51"/>
</dbReference>
<evidence type="ECO:0000259" key="11">
    <source>
        <dbReference type="PROSITE" id="PS50240"/>
    </source>
</evidence>
<dbReference type="InterPro" id="IPR009003">
    <property type="entry name" value="Peptidase_S1_PA"/>
</dbReference>
<dbReference type="PROSITE" id="PS50060">
    <property type="entry name" value="MAM_2"/>
    <property type="match status" value="1"/>
</dbReference>
<dbReference type="PROSITE" id="PS00134">
    <property type="entry name" value="TRYPSIN_HIS"/>
    <property type="match status" value="1"/>
</dbReference>
<dbReference type="InterPro" id="IPR000859">
    <property type="entry name" value="CUB_dom"/>
</dbReference>
<dbReference type="GO" id="GO:0009566">
    <property type="term" value="P:fertilization"/>
    <property type="evidence" value="ECO:0007669"/>
    <property type="project" value="UniProtKB-ARBA"/>
</dbReference>
<dbReference type="CDD" id="cd06263">
    <property type="entry name" value="MAM"/>
    <property type="match status" value="1"/>
</dbReference>
<sequence length="1163" mass="124658">MTDVMSTSLHYLVLASCLLFQGAAGQTTSATAAPAQTSPSGGSPSSNGTQAPLSCHEELNASVGQFRYDTSMGPSCSWDITVPSGRVVTIVFFRTGNCSGSVTVRDGSNATTELPRSCASGNYHSYSSPAGGGGSTVSVAVDTSRLGGNYFDLSGFYYASPADALCGGVIELAEETILSPGFPGNYPSRVECFWTLLAPPDYGYTLSVYDFRVNAVNGSESPNHRPGCLGNSVTVYNGDGVHTPILDVLCRNTQSSQILKSQGSMLIHFKSELQNPTGSFNLNFRQIRTVSCGRTFNGTDGSFSTNSSTLDPCYWLIETSLDKVVSLSGNFCGSYEIHDGQSIAAPLLGSHGAGSNCDSVSALASGPAVVLVTYDRFQVTYEAAEKRTSLDCDFELGFCGWTPVDEDQFHWGIYKHRQSTNPYGDLYPSSGSFVGLISPETQSTWSLLSPPVVNTSGSQCLSFWFRISGALGSLGLYATDGSSSQRSLLWEAFPLPGIRERWGTGLVNISYMHYQLEFVADSHAQTLYAAELDNVRLTEGECPPAPGPCYNQLSGPAGSLESPRVLESDNDACVWFISAASQMRIRLSLTLSSTTERNGSGGVADSCQEEGAAVAVAVLRSRALADLPSKVTPVRVLCRPESLALTALDGTVVGISLPAFQSHNYTLTATFTEIPCMEELMGPSGVVQSFNFPSDYENNESCKWLIRAVDDHNIRLSFTNFSLETNYDFVMVYDGDSDGSPLLGTFTGLSMPGNVYSTGSTLLVAFTSNAYETFSGFSARYETFRRCSLSLYGDSGSVNSSSSAQLSSFTTGFCTITIDVPYGFLVKVHFRFFNLSEDELCEASSLSLYSGGTAAQRGNALGVFCGRRLPPGARSLSSNMTVVFKVKGTLAPGQGFGFDFYKVSPLQASKACGWAPMKERVSRNRIVGGTEARPGAWPWQAILYYNGKFQCGGSLLSNRWVVSAAHCFGASSQAGSWTVYLGLHSRSNLNSSTVVARNVSRVIVHERYNTTSHDYDVALMELSSGVSFTDYVQPVCLPAPFQRFPYPGKSCFVSGWGTLSDGGDLPNVLQEATVAILSHCVLPGAGAYSADQITNRMLCAGYPEGQIDTCQGDSGGPMVCQDSNSRWFLSGITSWGESCARANKPGVYGRVTKFLEWIRVKSQ</sequence>
<dbReference type="InterPro" id="IPR001254">
    <property type="entry name" value="Trypsin_dom"/>
</dbReference>
<dbReference type="KEGG" id="pmrn:116953337"/>
<reference evidence="13" key="1">
    <citation type="submission" date="2025-08" db="UniProtKB">
        <authorList>
            <consortium name="RefSeq"/>
        </authorList>
    </citation>
    <scope>IDENTIFICATION</scope>
    <source>
        <tissue evidence="13">Sperm</tissue>
    </source>
</reference>
<keyword evidence="12" id="KW-1185">Reference proteome</keyword>
<dbReference type="InterPro" id="IPR000998">
    <property type="entry name" value="MAM_dom"/>
</dbReference>
<dbReference type="FunFam" id="2.60.120.290:FF:000005">
    <property type="entry name" value="Procollagen C-endopeptidase enhancer 1"/>
    <property type="match status" value="1"/>
</dbReference>
<keyword evidence="8" id="KW-0732">Signal</keyword>
<feature type="compositionally biased region" description="Low complexity" evidence="7">
    <location>
        <begin position="31"/>
        <end position="46"/>
    </location>
</feature>
<keyword evidence="1 6" id="KW-0645">Protease</keyword>
<evidence type="ECO:0000256" key="3">
    <source>
        <dbReference type="ARBA" id="ARBA00022825"/>
    </source>
</evidence>
<protein>
    <submittedName>
        <fullName evidence="13">Cubilin-like</fullName>
    </submittedName>
</protein>
<dbReference type="Pfam" id="PF00629">
    <property type="entry name" value="MAM"/>
    <property type="match status" value="1"/>
</dbReference>
<dbReference type="GO" id="GO:0004252">
    <property type="term" value="F:serine-type endopeptidase activity"/>
    <property type="evidence" value="ECO:0007669"/>
    <property type="project" value="InterPro"/>
</dbReference>
<accession>A0AAJ7XC64</accession>
<dbReference type="PANTHER" id="PTHR24252:SF7">
    <property type="entry name" value="HYALIN"/>
    <property type="match status" value="1"/>
</dbReference>
<dbReference type="InterPro" id="IPR035914">
    <property type="entry name" value="Sperma_CUB_dom_sf"/>
</dbReference>
<feature type="domain" description="CUB" evidence="9">
    <location>
        <begin position="787"/>
        <end position="903"/>
    </location>
</feature>
<proteinExistence type="predicted"/>
<dbReference type="GO" id="GO:0006508">
    <property type="term" value="P:proteolysis"/>
    <property type="evidence" value="ECO:0007669"/>
    <property type="project" value="UniProtKB-KW"/>
</dbReference>
<dbReference type="InterPro" id="IPR001314">
    <property type="entry name" value="Peptidase_S1A"/>
</dbReference>
<evidence type="ECO:0000256" key="5">
    <source>
        <dbReference type="PROSITE-ProRule" id="PRU00059"/>
    </source>
</evidence>
<evidence type="ECO:0000256" key="7">
    <source>
        <dbReference type="SAM" id="MobiDB-lite"/>
    </source>
</evidence>
<evidence type="ECO:0000259" key="10">
    <source>
        <dbReference type="PROSITE" id="PS50060"/>
    </source>
</evidence>
<dbReference type="Pfam" id="PF00089">
    <property type="entry name" value="Trypsin"/>
    <property type="match status" value="1"/>
</dbReference>
<dbReference type="Gene3D" id="2.40.10.10">
    <property type="entry name" value="Trypsin-like serine proteases"/>
    <property type="match status" value="1"/>
</dbReference>
<keyword evidence="4 5" id="KW-1015">Disulfide bond</keyword>
<evidence type="ECO:0000256" key="1">
    <source>
        <dbReference type="ARBA" id="ARBA00022670"/>
    </source>
</evidence>
<dbReference type="CDD" id="cd00190">
    <property type="entry name" value="Tryp_SPc"/>
    <property type="match status" value="1"/>
</dbReference>
<dbReference type="PROSITE" id="PS00135">
    <property type="entry name" value="TRYPSIN_SER"/>
    <property type="match status" value="1"/>
</dbReference>
<gene>
    <name evidence="13" type="primary">LOC116953337</name>
</gene>
<evidence type="ECO:0000256" key="4">
    <source>
        <dbReference type="ARBA" id="ARBA00023157"/>
    </source>
</evidence>
<keyword evidence="2 6" id="KW-0378">Hydrolase</keyword>
<feature type="domain" description="MAM" evidence="10">
    <location>
        <begin position="390"/>
        <end position="544"/>
    </location>
</feature>
<comment type="caution">
    <text evidence="5">Lacks conserved residue(s) required for the propagation of feature annotation.</text>
</comment>
<dbReference type="GeneID" id="116953337"/>
<dbReference type="RefSeq" id="XP_032829339.1">
    <property type="nucleotide sequence ID" value="XM_032973448.1"/>
</dbReference>
<dbReference type="PRINTS" id="PR00722">
    <property type="entry name" value="CHYMOTRYPSIN"/>
</dbReference>
<dbReference type="Gene3D" id="2.60.120.290">
    <property type="entry name" value="Spermadhesin, CUB domain"/>
    <property type="match status" value="4"/>
</dbReference>
<feature type="domain" description="Peptidase S1" evidence="11">
    <location>
        <begin position="926"/>
        <end position="1163"/>
    </location>
</feature>